<dbReference type="PROSITE" id="PS50127">
    <property type="entry name" value="UBC_2"/>
    <property type="match status" value="1"/>
</dbReference>
<dbReference type="Proteomes" id="UP000243127">
    <property type="component" value="Nucleomorph 1"/>
</dbReference>
<protein>
    <submittedName>
        <fullName evidence="6">UceE2</fullName>
    </submittedName>
</protein>
<keyword evidence="2 4" id="KW-0833">Ubl conjugation pathway</keyword>
<dbReference type="InterPro" id="IPR050113">
    <property type="entry name" value="Ub_conjugating_enzyme"/>
</dbReference>
<evidence type="ECO:0000313" key="7">
    <source>
        <dbReference type="Proteomes" id="UP000243127"/>
    </source>
</evidence>
<dbReference type="CDD" id="cd23812">
    <property type="entry name" value="UBCc_ScPEX4-like"/>
    <property type="match status" value="1"/>
</dbReference>
<evidence type="ECO:0000259" key="5">
    <source>
        <dbReference type="PROSITE" id="PS50127"/>
    </source>
</evidence>
<dbReference type="PANTHER" id="PTHR24067">
    <property type="entry name" value="UBIQUITIN-CONJUGATING ENZYME E2"/>
    <property type="match status" value="1"/>
</dbReference>
<accession>A9BKB4</accession>
<dbReference type="SMART" id="SM00212">
    <property type="entry name" value="UBCc"/>
    <property type="match status" value="1"/>
</dbReference>
<dbReference type="SUPFAM" id="SSF54495">
    <property type="entry name" value="UBC-like"/>
    <property type="match status" value="1"/>
</dbReference>
<keyword evidence="4" id="KW-0547">Nucleotide-binding</keyword>
<evidence type="ECO:0000256" key="3">
    <source>
        <dbReference type="PROSITE-ProRule" id="PRU10133"/>
    </source>
</evidence>
<dbReference type="Pfam" id="PF00179">
    <property type="entry name" value="UQ_con"/>
    <property type="match status" value="1"/>
</dbReference>
<feature type="domain" description="UBC core" evidence="5">
    <location>
        <begin position="2"/>
        <end position="150"/>
    </location>
</feature>
<evidence type="ECO:0000256" key="2">
    <source>
        <dbReference type="ARBA" id="ARBA00022786"/>
    </source>
</evidence>
<gene>
    <name evidence="6" type="ORF">HAN_1g107</name>
</gene>
<feature type="active site" description="Glycyl thioester intermediate" evidence="3">
    <location>
        <position position="87"/>
    </location>
</feature>
<dbReference type="InterPro" id="IPR016135">
    <property type="entry name" value="UBQ-conjugating_enzyme/RWD"/>
</dbReference>
<sequence length="151" mass="17313">MSTSNRLLKEFNEIKKNSDKSVILSPEEDNLHEWKGKLRGPFATPYQEGFFDIFCQISNSYPLNPPEIKFKTKIFHPNIHPQTGEICLDILKSEWSPVWTLLYVFQAILILLSNPEPNSPLNCDAGNLLRNSDFRGFSSLALIYKNIIPKS</sequence>
<dbReference type="InterPro" id="IPR023313">
    <property type="entry name" value="UBQ-conjugating_AS"/>
</dbReference>
<keyword evidence="6" id="KW-0542">Nucleomorph</keyword>
<dbReference type="PROSITE" id="PS00183">
    <property type="entry name" value="UBC_1"/>
    <property type="match status" value="1"/>
</dbReference>
<evidence type="ECO:0000256" key="4">
    <source>
        <dbReference type="RuleBase" id="RU362109"/>
    </source>
</evidence>
<evidence type="ECO:0000256" key="1">
    <source>
        <dbReference type="ARBA" id="ARBA00022679"/>
    </source>
</evidence>
<evidence type="ECO:0000313" key="6">
    <source>
        <dbReference type="EMBL" id="ABW97947.1"/>
    </source>
</evidence>
<geneLocation type="nucleomorph" evidence="6"/>
<dbReference type="AlphaFoldDB" id="A9BKB4"/>
<dbReference type="GO" id="GO:0005524">
    <property type="term" value="F:ATP binding"/>
    <property type="evidence" value="ECO:0007669"/>
    <property type="project" value="UniProtKB-UniRule"/>
</dbReference>
<name>A9BKB4_HEMAN</name>
<dbReference type="RefSeq" id="XP_001712272.1">
    <property type="nucleotide sequence ID" value="XM_001712220.1"/>
</dbReference>
<organism evidence="6 7">
    <name type="scientific">Hemiselmis andersenii</name>
    <name type="common">Cryptophyte alga</name>
    <dbReference type="NCBI Taxonomy" id="464988"/>
    <lineage>
        <taxon>Eukaryota</taxon>
        <taxon>Cryptophyceae</taxon>
        <taxon>Cryptomonadales</taxon>
        <taxon>Hemiselmidaceae</taxon>
        <taxon>Hemiselmis</taxon>
    </lineage>
</organism>
<keyword evidence="1" id="KW-0808">Transferase</keyword>
<dbReference type="Gene3D" id="3.10.110.10">
    <property type="entry name" value="Ubiquitin Conjugating Enzyme"/>
    <property type="match status" value="1"/>
</dbReference>
<proteinExistence type="inferred from homology"/>
<dbReference type="InterPro" id="IPR000608">
    <property type="entry name" value="UBC"/>
</dbReference>
<dbReference type="GO" id="GO:0016740">
    <property type="term" value="F:transferase activity"/>
    <property type="evidence" value="ECO:0007669"/>
    <property type="project" value="UniProtKB-KW"/>
</dbReference>
<dbReference type="EMBL" id="CP000881">
    <property type="protein sequence ID" value="ABW97947.1"/>
    <property type="molecule type" value="Genomic_DNA"/>
</dbReference>
<dbReference type="GeneID" id="5739653"/>
<keyword evidence="4" id="KW-0067">ATP-binding</keyword>
<comment type="similarity">
    <text evidence="4">Belongs to the ubiquitin-conjugating enzyme family.</text>
</comment>
<reference evidence="6 7" key="1">
    <citation type="journal article" date="2007" name="Proc. Natl. Acad. Sci. U.S.A.">
        <title>Nucleomorph genome of Hemiselmis andersenii reveals complete intron loss and compaction as a driver of protein structure and function.</title>
        <authorList>
            <person name="Lane C.E."/>
            <person name="van den Heuvel K."/>
            <person name="Kozera C."/>
            <person name="Curtis B.A."/>
            <person name="Parsons B.J."/>
            <person name="Bowman S."/>
            <person name="Archibald J.M."/>
        </authorList>
    </citation>
    <scope>NUCLEOTIDE SEQUENCE [LARGE SCALE GENOMIC DNA]</scope>
    <source>
        <strain evidence="6 7">CCMP644</strain>
    </source>
</reference>